<dbReference type="Pfam" id="PF00491">
    <property type="entry name" value="Arginase"/>
    <property type="match status" value="1"/>
</dbReference>
<dbReference type="Gene3D" id="3.40.800.10">
    <property type="entry name" value="Ureohydrolase domain"/>
    <property type="match status" value="1"/>
</dbReference>
<accession>A0ABU8KL39</accession>
<dbReference type="PROSITE" id="PS51409">
    <property type="entry name" value="ARGINASE_2"/>
    <property type="match status" value="1"/>
</dbReference>
<evidence type="ECO:0000256" key="3">
    <source>
        <dbReference type="ARBA" id="ARBA00023211"/>
    </source>
</evidence>
<keyword evidence="6" id="KW-1185">Reference proteome</keyword>
<evidence type="ECO:0000313" key="5">
    <source>
        <dbReference type="EMBL" id="MEI9406423.1"/>
    </source>
</evidence>
<dbReference type="SUPFAM" id="SSF52768">
    <property type="entry name" value="Arginase/deacetylase"/>
    <property type="match status" value="1"/>
</dbReference>
<comment type="caution">
    <text evidence="5">The sequence shown here is derived from an EMBL/GenBank/DDBJ whole genome shotgun (WGS) entry which is preliminary data.</text>
</comment>
<evidence type="ECO:0000256" key="1">
    <source>
        <dbReference type="ARBA" id="ARBA00022723"/>
    </source>
</evidence>
<protein>
    <submittedName>
        <fullName evidence="5">Arginase family protein</fullName>
    </submittedName>
</protein>
<keyword evidence="3" id="KW-0464">Manganese</keyword>
<dbReference type="PANTHER" id="PTHR43782">
    <property type="entry name" value="ARGINASE"/>
    <property type="match status" value="1"/>
</dbReference>
<name>A0ABU8KL39_9HYPH</name>
<evidence type="ECO:0000256" key="2">
    <source>
        <dbReference type="ARBA" id="ARBA00022801"/>
    </source>
</evidence>
<reference evidence="5 6" key="1">
    <citation type="submission" date="2022-12" db="EMBL/GenBank/DDBJ databases">
        <authorList>
            <person name="Muema E."/>
        </authorList>
    </citation>
    <scope>NUCLEOTIDE SEQUENCE [LARGE SCALE GENOMIC DNA]</scope>
    <source>
        <strain evidence="6">1330</strain>
    </source>
</reference>
<dbReference type="RefSeq" id="WP_337096908.1">
    <property type="nucleotide sequence ID" value="NZ_JAPYKO010000036.1"/>
</dbReference>
<dbReference type="PANTHER" id="PTHR43782:SF3">
    <property type="entry name" value="ARGINASE"/>
    <property type="match status" value="1"/>
</dbReference>
<comment type="similarity">
    <text evidence="4">Belongs to the arginase family.</text>
</comment>
<dbReference type="EMBL" id="JAPYKO010000036">
    <property type="protein sequence ID" value="MEI9406423.1"/>
    <property type="molecule type" value="Genomic_DNA"/>
</dbReference>
<organism evidence="5 6">
    <name type="scientific">Mesorhizobium argentiipisi</name>
    <dbReference type="NCBI Taxonomy" id="3015175"/>
    <lineage>
        <taxon>Bacteria</taxon>
        <taxon>Pseudomonadati</taxon>
        <taxon>Pseudomonadota</taxon>
        <taxon>Alphaproteobacteria</taxon>
        <taxon>Hyphomicrobiales</taxon>
        <taxon>Phyllobacteriaceae</taxon>
        <taxon>Mesorhizobium</taxon>
    </lineage>
</organism>
<gene>
    <name evidence="5" type="ORF">O7A05_30320</name>
</gene>
<dbReference type="PRINTS" id="PR00116">
    <property type="entry name" value="ARGINASE"/>
</dbReference>
<evidence type="ECO:0000313" key="6">
    <source>
        <dbReference type="Proteomes" id="UP001366503"/>
    </source>
</evidence>
<evidence type="ECO:0000256" key="4">
    <source>
        <dbReference type="PROSITE-ProRule" id="PRU00742"/>
    </source>
</evidence>
<keyword evidence="1" id="KW-0479">Metal-binding</keyword>
<dbReference type="InterPro" id="IPR023696">
    <property type="entry name" value="Ureohydrolase_dom_sf"/>
</dbReference>
<keyword evidence="2" id="KW-0378">Hydrolase</keyword>
<dbReference type="Proteomes" id="UP001366503">
    <property type="component" value="Unassembled WGS sequence"/>
</dbReference>
<dbReference type="InterPro" id="IPR006035">
    <property type="entry name" value="Ureohydrolase"/>
</dbReference>
<sequence length="330" mass="35716">MAEDTRIPQPLSLIAHPYVMGTRSPHPFNFRFGDGTRALFAEDQAPKAVRSVFNDVEVKFIEDADEPREQRMGTGNDTYFLYAGDQMARTLLQNIRLAEVVAEARGRGRIPIASIGICSSALGMVGGIGDAQGSIGMVWFDCHTDAHTPETSPNGFFDGMPVSIIAGQCWENYRRKIPGFREIPEDRIVSVGLQSLFDSHGPTQQRTVGTLVHKPTIEALGFQGAMINALDDLRKRCDQVYVHIDADVLDTSVLSASALVSSGGLAPGEVAHSLDWIAERFEILAVAFSAFDPHADPRGCGVLVPLVRHAALAAAKSRASRTSAWGSDRG</sequence>
<proteinExistence type="inferred from homology"/>